<evidence type="ECO:0000256" key="1">
    <source>
        <dbReference type="ARBA" id="ARBA00004651"/>
    </source>
</evidence>
<name>A0A1B9XXK0_9FLAO</name>
<keyword evidence="2 7" id="KW-0812">Transmembrane</keyword>
<dbReference type="FunFam" id="3.40.50.300:FF:000218">
    <property type="entry name" value="Multidrug ABC transporter ATP-binding protein"/>
    <property type="match status" value="1"/>
</dbReference>
<dbReference type="CDD" id="cd18552">
    <property type="entry name" value="ABC_6TM_MsbA_like"/>
    <property type="match status" value="1"/>
</dbReference>
<dbReference type="SUPFAM" id="SSF52540">
    <property type="entry name" value="P-loop containing nucleoside triphosphate hydrolases"/>
    <property type="match status" value="1"/>
</dbReference>
<evidence type="ECO:0000256" key="4">
    <source>
        <dbReference type="ARBA" id="ARBA00022840"/>
    </source>
</evidence>
<comment type="subcellular location">
    <subcellularLocation>
        <location evidence="1">Cell membrane</location>
        <topology evidence="1">Multi-pass membrane protein</topology>
    </subcellularLocation>
</comment>
<reference evidence="10 11" key="1">
    <citation type="submission" date="2016-06" db="EMBL/GenBank/DDBJ databases">
        <title>Draft Genome Sequence of Tenacibaculum soleae UCD-KL19.</title>
        <authorList>
            <person name="Eisen J.A."/>
            <person name="Coil D.A."/>
            <person name="Lujan K.M."/>
        </authorList>
    </citation>
    <scope>NUCLEOTIDE SEQUENCE [LARGE SCALE GENOMIC DNA]</scope>
    <source>
        <strain evidence="10 11">UCD-KL19</strain>
    </source>
</reference>
<dbReference type="PANTHER" id="PTHR43394:SF1">
    <property type="entry name" value="ATP-BINDING CASSETTE SUB-FAMILY B MEMBER 10, MITOCHONDRIAL"/>
    <property type="match status" value="1"/>
</dbReference>
<evidence type="ECO:0000256" key="7">
    <source>
        <dbReference type="SAM" id="Phobius"/>
    </source>
</evidence>
<evidence type="ECO:0000313" key="11">
    <source>
        <dbReference type="Proteomes" id="UP000093186"/>
    </source>
</evidence>
<protein>
    <submittedName>
        <fullName evidence="10">Antibiotic ABC transporter ATP-binding protein</fullName>
    </submittedName>
</protein>
<dbReference type="InterPro" id="IPR011527">
    <property type="entry name" value="ABC1_TM_dom"/>
</dbReference>
<evidence type="ECO:0000256" key="5">
    <source>
        <dbReference type="ARBA" id="ARBA00022989"/>
    </source>
</evidence>
<sequence length="609" mass="67844">MNYFKKILAYAKPYRKYALLNVLFNILYAIFNVLSVLGFIPVLGILFGKTEKTFTQPKYTGLSSISDYVQGSLNFKVTQMIESGGIETALLFICMLSFILFFFKNLFRYFASYVLAFLRNGVVKDLRDSLYAKILELPISYFSEKRKGDTISRMTSDVTEIEYSFLTSLETIVREPLTIVFTLASMFAISAELTLFVFILLPVSGFIISSISKKLKANSLLAQQENGFFLSFIEETLTGLKVIKGFNAENKIDKKFKKSTKNYSSLMTKVIHRKTLASPTSEFLGVTTIIAILWFGGKLVLTGEGTMKPQDFFGYIGLFYLVLNPAKAIATAYSGIQKGDASAQRVLEILETKNTIIDKENALIKNSFDNAITFKNISFKYLDDYVLKNFSLTIKKGETVALVGQSGSGKSTLANLITRFYDVNDGIIEIDGVDIKEMSKKSLRGLMGIVTQQSILFNDSVKNNLTLGIDSPIDKTILEAAKIANAHEFIKDLPNQYDTNIGDGGNSLSGGQQQRLSIARAVLKNPPIMVLDEATSALDTESEQLVQQALEKMMKNRTSLVIAHRLSTIQNADLIVVMKKGKIVEQGKHDELLAKKGEYFKLVSMQSLT</sequence>
<dbReference type="InterPro" id="IPR003439">
    <property type="entry name" value="ABC_transporter-like_ATP-bd"/>
</dbReference>
<dbReference type="Proteomes" id="UP000093186">
    <property type="component" value="Unassembled WGS sequence"/>
</dbReference>
<dbReference type="EMBL" id="MAKX01000024">
    <property type="protein sequence ID" value="OCK42297.1"/>
    <property type="molecule type" value="Genomic_DNA"/>
</dbReference>
<keyword evidence="6 7" id="KW-0472">Membrane</keyword>
<keyword evidence="4 10" id="KW-0067">ATP-binding</keyword>
<dbReference type="PROSITE" id="PS50893">
    <property type="entry name" value="ABC_TRANSPORTER_2"/>
    <property type="match status" value="1"/>
</dbReference>
<dbReference type="AlphaFoldDB" id="A0A1B9XXK0"/>
<keyword evidence="11" id="KW-1185">Reference proteome</keyword>
<dbReference type="InterPro" id="IPR027417">
    <property type="entry name" value="P-loop_NTPase"/>
</dbReference>
<dbReference type="InterPro" id="IPR036640">
    <property type="entry name" value="ABC1_TM_sf"/>
</dbReference>
<feature type="transmembrane region" description="Helical" evidence="7">
    <location>
        <begin position="179"/>
        <end position="208"/>
    </location>
</feature>
<dbReference type="GO" id="GO:0005524">
    <property type="term" value="F:ATP binding"/>
    <property type="evidence" value="ECO:0007669"/>
    <property type="project" value="UniProtKB-KW"/>
</dbReference>
<dbReference type="InterPro" id="IPR003593">
    <property type="entry name" value="AAA+_ATPase"/>
</dbReference>
<organism evidence="10 11">
    <name type="scientific">Tenacibaculum soleae</name>
    <dbReference type="NCBI Taxonomy" id="447689"/>
    <lineage>
        <taxon>Bacteria</taxon>
        <taxon>Pseudomonadati</taxon>
        <taxon>Bacteroidota</taxon>
        <taxon>Flavobacteriia</taxon>
        <taxon>Flavobacteriales</taxon>
        <taxon>Flavobacteriaceae</taxon>
        <taxon>Tenacibaculum</taxon>
    </lineage>
</organism>
<proteinExistence type="predicted"/>
<dbReference type="SMART" id="SM00382">
    <property type="entry name" value="AAA"/>
    <property type="match status" value="1"/>
</dbReference>
<dbReference type="Gene3D" id="3.40.50.300">
    <property type="entry name" value="P-loop containing nucleotide triphosphate hydrolases"/>
    <property type="match status" value="1"/>
</dbReference>
<dbReference type="GO" id="GO:0005886">
    <property type="term" value="C:plasma membrane"/>
    <property type="evidence" value="ECO:0007669"/>
    <property type="project" value="UniProtKB-SubCell"/>
</dbReference>
<accession>A0A1B9XXK0</accession>
<dbReference type="PANTHER" id="PTHR43394">
    <property type="entry name" value="ATP-DEPENDENT PERMEASE MDL1, MITOCHONDRIAL"/>
    <property type="match status" value="1"/>
</dbReference>
<dbReference type="SUPFAM" id="SSF90123">
    <property type="entry name" value="ABC transporter transmembrane region"/>
    <property type="match status" value="1"/>
</dbReference>
<gene>
    <name evidence="10" type="ORF">BA195_11780</name>
</gene>
<feature type="domain" description="ABC transmembrane type-1" evidence="9">
    <location>
        <begin position="62"/>
        <end position="338"/>
    </location>
</feature>
<feature type="domain" description="ABC transporter" evidence="8">
    <location>
        <begin position="372"/>
        <end position="605"/>
    </location>
</feature>
<evidence type="ECO:0000256" key="3">
    <source>
        <dbReference type="ARBA" id="ARBA00022741"/>
    </source>
</evidence>
<dbReference type="GO" id="GO:0016887">
    <property type="term" value="F:ATP hydrolysis activity"/>
    <property type="evidence" value="ECO:0007669"/>
    <property type="project" value="InterPro"/>
</dbReference>
<evidence type="ECO:0000313" key="10">
    <source>
        <dbReference type="EMBL" id="OCK42297.1"/>
    </source>
</evidence>
<comment type="caution">
    <text evidence="10">The sequence shown here is derived from an EMBL/GenBank/DDBJ whole genome shotgun (WGS) entry which is preliminary data.</text>
</comment>
<dbReference type="OrthoDB" id="9780296at2"/>
<dbReference type="PROSITE" id="PS00211">
    <property type="entry name" value="ABC_TRANSPORTER_1"/>
    <property type="match status" value="1"/>
</dbReference>
<keyword evidence="5 7" id="KW-1133">Transmembrane helix</keyword>
<evidence type="ECO:0000259" key="8">
    <source>
        <dbReference type="PROSITE" id="PS50893"/>
    </source>
</evidence>
<dbReference type="Pfam" id="PF00664">
    <property type="entry name" value="ABC_membrane"/>
    <property type="match status" value="1"/>
</dbReference>
<dbReference type="STRING" id="447689.BA195_11780"/>
<evidence type="ECO:0000259" key="9">
    <source>
        <dbReference type="PROSITE" id="PS50929"/>
    </source>
</evidence>
<feature type="transmembrane region" description="Helical" evidence="7">
    <location>
        <begin position="26"/>
        <end position="48"/>
    </location>
</feature>
<feature type="transmembrane region" description="Helical" evidence="7">
    <location>
        <begin position="89"/>
        <end position="111"/>
    </location>
</feature>
<feature type="transmembrane region" description="Helical" evidence="7">
    <location>
        <begin position="313"/>
        <end position="336"/>
    </location>
</feature>
<evidence type="ECO:0000256" key="6">
    <source>
        <dbReference type="ARBA" id="ARBA00023136"/>
    </source>
</evidence>
<dbReference type="Pfam" id="PF00005">
    <property type="entry name" value="ABC_tran"/>
    <property type="match status" value="1"/>
</dbReference>
<dbReference type="GO" id="GO:0015421">
    <property type="term" value="F:ABC-type oligopeptide transporter activity"/>
    <property type="evidence" value="ECO:0007669"/>
    <property type="project" value="TreeGrafter"/>
</dbReference>
<dbReference type="PROSITE" id="PS50929">
    <property type="entry name" value="ABC_TM1F"/>
    <property type="match status" value="1"/>
</dbReference>
<evidence type="ECO:0000256" key="2">
    <source>
        <dbReference type="ARBA" id="ARBA00022692"/>
    </source>
</evidence>
<dbReference type="Gene3D" id="1.20.1560.10">
    <property type="entry name" value="ABC transporter type 1, transmembrane domain"/>
    <property type="match status" value="1"/>
</dbReference>
<keyword evidence="3" id="KW-0547">Nucleotide-binding</keyword>
<dbReference type="InterPro" id="IPR039421">
    <property type="entry name" value="Type_1_exporter"/>
</dbReference>
<feature type="transmembrane region" description="Helical" evidence="7">
    <location>
        <begin position="283"/>
        <end position="301"/>
    </location>
</feature>
<dbReference type="InterPro" id="IPR017871">
    <property type="entry name" value="ABC_transporter-like_CS"/>
</dbReference>
<dbReference type="RefSeq" id="WP_068705802.1">
    <property type="nucleotide sequence ID" value="NZ_JAUOSW010000003.1"/>
</dbReference>